<keyword evidence="2" id="KW-0808">Transferase</keyword>
<evidence type="ECO:0000313" key="2">
    <source>
        <dbReference type="EMBL" id="PLR22864.1"/>
    </source>
</evidence>
<accession>A0A2N5D9W3</accession>
<dbReference type="SUPFAM" id="SSF110857">
    <property type="entry name" value="Gamma-glutamyl cyclotransferase-like"/>
    <property type="match status" value="1"/>
</dbReference>
<gene>
    <name evidence="2" type="ORF">SGCZBJ_17290</name>
</gene>
<dbReference type="Proteomes" id="UP000234479">
    <property type="component" value="Unassembled WGS sequence"/>
</dbReference>
<evidence type="ECO:0000313" key="3">
    <source>
        <dbReference type="Proteomes" id="UP000234479"/>
    </source>
</evidence>
<comment type="caution">
    <text evidence="2">The sequence shown here is derived from an EMBL/GenBank/DDBJ whole genome shotgun (WGS) entry which is preliminary data.</text>
</comment>
<protein>
    <submittedName>
        <fullName evidence="2">Gamma-glutamylcyclotransferase</fullName>
    </submittedName>
</protein>
<dbReference type="AlphaFoldDB" id="A0A2N5D9W3"/>
<reference evidence="2 3" key="1">
    <citation type="submission" date="2017-12" db="EMBL/GenBank/DDBJ databases">
        <title>The genome sequence of Caulobacter sp. 410.</title>
        <authorList>
            <person name="Gao J."/>
            <person name="Mao X."/>
            <person name="Sun J."/>
        </authorList>
    </citation>
    <scope>NUCLEOTIDE SEQUENCE [LARGE SCALE GENOMIC DNA]</scope>
    <source>
        <strain evidence="2 3">410</strain>
    </source>
</reference>
<dbReference type="Pfam" id="PF06094">
    <property type="entry name" value="GGACT"/>
    <property type="match status" value="1"/>
</dbReference>
<dbReference type="InterPro" id="IPR009288">
    <property type="entry name" value="AIG2-like_dom"/>
</dbReference>
<evidence type="ECO:0000259" key="1">
    <source>
        <dbReference type="Pfam" id="PF06094"/>
    </source>
</evidence>
<sequence>MTSVYFRDPDQNLIEISRYAERPLQRLAVYGSLAPGRPNHHHLAPLGGTWTSGVVRGRLVAEGWGAAIGFPGLVPDPDGEAIAVQVLESGALEAHWARLDAFEGAGYRRVSLTVETDAGAVEAWIYVLA</sequence>
<dbReference type="EMBL" id="PJRS01000037">
    <property type="protein sequence ID" value="PLR22864.1"/>
    <property type="molecule type" value="Genomic_DNA"/>
</dbReference>
<dbReference type="InterPro" id="IPR036568">
    <property type="entry name" value="GGCT-like_sf"/>
</dbReference>
<dbReference type="InterPro" id="IPR013024">
    <property type="entry name" value="GGCT-like"/>
</dbReference>
<dbReference type="Gene3D" id="3.10.490.10">
    <property type="entry name" value="Gamma-glutamyl cyclotransferase-like"/>
    <property type="match status" value="1"/>
</dbReference>
<dbReference type="GO" id="GO:0016740">
    <property type="term" value="F:transferase activity"/>
    <property type="evidence" value="ECO:0007669"/>
    <property type="project" value="UniProtKB-KW"/>
</dbReference>
<proteinExistence type="predicted"/>
<feature type="domain" description="Gamma-glutamylcyclotransferase AIG2-like" evidence="1">
    <location>
        <begin position="28"/>
        <end position="128"/>
    </location>
</feature>
<name>A0A2N5D9W3_9CAUL</name>
<keyword evidence="3" id="KW-1185">Reference proteome</keyword>
<dbReference type="OrthoDB" id="5070127at2"/>
<organism evidence="2 3">
    <name type="scientific">Caulobacter zeae</name>
    <dbReference type="NCBI Taxonomy" id="2055137"/>
    <lineage>
        <taxon>Bacteria</taxon>
        <taxon>Pseudomonadati</taxon>
        <taxon>Pseudomonadota</taxon>
        <taxon>Alphaproteobacteria</taxon>
        <taxon>Caulobacterales</taxon>
        <taxon>Caulobacteraceae</taxon>
        <taxon>Caulobacter</taxon>
    </lineage>
</organism>
<dbReference type="CDD" id="cd06661">
    <property type="entry name" value="GGCT_like"/>
    <property type="match status" value="1"/>
</dbReference>